<evidence type="ECO:0000313" key="3">
    <source>
        <dbReference type="Proteomes" id="UP000191110"/>
    </source>
</evidence>
<protein>
    <recommendedName>
        <fullName evidence="4">Alginate biosynthesis protein Alg44</fullName>
    </recommendedName>
</protein>
<keyword evidence="1" id="KW-0472">Membrane</keyword>
<evidence type="ECO:0000313" key="2">
    <source>
        <dbReference type="EMBL" id="OOZ41173.1"/>
    </source>
</evidence>
<keyword evidence="3" id="KW-1185">Reference proteome</keyword>
<accession>A0A1T2L7W4</accession>
<dbReference type="EMBL" id="MPRL01000013">
    <property type="protein sequence ID" value="OOZ41173.1"/>
    <property type="molecule type" value="Genomic_DNA"/>
</dbReference>
<gene>
    <name evidence="2" type="ORF">BOW53_04715</name>
</gene>
<evidence type="ECO:0008006" key="4">
    <source>
        <dbReference type="Google" id="ProtNLM"/>
    </source>
</evidence>
<dbReference type="Proteomes" id="UP000191110">
    <property type="component" value="Unassembled WGS sequence"/>
</dbReference>
<name>A0A1T2L7W4_9GAMM</name>
<dbReference type="Gene3D" id="2.40.10.220">
    <property type="entry name" value="predicted glycosyltransferase like domains"/>
    <property type="match status" value="1"/>
</dbReference>
<reference evidence="2 3" key="1">
    <citation type="submission" date="2016-11" db="EMBL/GenBank/DDBJ databases">
        <title>Mixed transmission modes and dynamic genome evolution in an obligate animal-bacterial symbiosis.</title>
        <authorList>
            <person name="Russell S.L."/>
            <person name="Corbett-Detig R.B."/>
            <person name="Cavanaugh C.M."/>
        </authorList>
    </citation>
    <scope>NUCLEOTIDE SEQUENCE [LARGE SCALE GENOMIC DNA]</scope>
    <source>
        <strain evidence="2">Sveles-Q1</strain>
    </source>
</reference>
<dbReference type="RefSeq" id="WP_078482933.1">
    <property type="nucleotide sequence ID" value="NZ_MPRL01000013.1"/>
</dbReference>
<sequence length="364" mass="40406">MTTQIVHEAEYSRQHARFRIPAKLIMGGNPYEIEEWSVSGLSAIKIPQEIGARKHHDGQLLFAFDGFQLIVELEMEVIRYDAESCDFGCRFVNLSKQNLSLIHYVINAFLSGELVNAGDLLHVVGRDSFIKKDLDKKLEENVGGFTRFVQGVKRFVGRLVLFSIFAALLWFIGFTAYNRLFVIESLAAKVQGSIVVLRAPDDGFFHQSLKAGSEEINSGQMLGIVKLVNGGAATIEGPCDCLLHDVHVRDDVFVAKGEPLFTLTDKSASMRIEAQVAFEFVDRLKVGDDAEVRLVNGELLTGKVIEVRAHTRSEYLQSAPLSRNRGQASEYATVVIEPSRPIPAEMLDSVATVKISTLDLDSLY</sequence>
<keyword evidence="1" id="KW-0812">Transmembrane</keyword>
<feature type="transmembrane region" description="Helical" evidence="1">
    <location>
        <begin position="155"/>
        <end position="177"/>
    </location>
</feature>
<keyword evidence="1" id="KW-1133">Transmembrane helix</keyword>
<comment type="caution">
    <text evidence="2">The sequence shown here is derived from an EMBL/GenBank/DDBJ whole genome shotgun (WGS) entry which is preliminary data.</text>
</comment>
<dbReference type="AlphaFoldDB" id="A0A1T2L7W4"/>
<evidence type="ECO:0000256" key="1">
    <source>
        <dbReference type="SAM" id="Phobius"/>
    </source>
</evidence>
<organism evidence="2 3">
    <name type="scientific">Solemya pervernicosa gill symbiont</name>
    <dbReference type="NCBI Taxonomy" id="642797"/>
    <lineage>
        <taxon>Bacteria</taxon>
        <taxon>Pseudomonadati</taxon>
        <taxon>Pseudomonadota</taxon>
        <taxon>Gammaproteobacteria</taxon>
        <taxon>sulfur-oxidizing symbionts</taxon>
    </lineage>
</organism>
<dbReference type="OrthoDB" id="5912905at2"/>
<proteinExistence type="predicted"/>